<keyword evidence="2" id="KW-0812">Transmembrane</keyword>
<dbReference type="RefSeq" id="WP_060936248.1">
    <property type="nucleotide sequence ID" value="NZ_JASOZP010000020.1"/>
</dbReference>
<keyword evidence="2" id="KW-0472">Membrane</keyword>
<keyword evidence="2" id="KW-1133">Transmembrane helix</keyword>
<evidence type="ECO:0000313" key="4">
    <source>
        <dbReference type="Proteomes" id="UP000070422"/>
    </source>
</evidence>
<proteinExistence type="predicted"/>
<reference evidence="3 4" key="1">
    <citation type="submission" date="2016-01" db="EMBL/GenBank/DDBJ databases">
        <authorList>
            <person name="Oliw E.H."/>
        </authorList>
    </citation>
    <scope>NUCLEOTIDE SEQUENCE [LARGE SCALE GENOMIC DNA]</scope>
    <source>
        <strain evidence="3 4">KA00635</strain>
    </source>
</reference>
<evidence type="ECO:0000313" key="3">
    <source>
        <dbReference type="EMBL" id="KXB38534.1"/>
    </source>
</evidence>
<dbReference type="Proteomes" id="UP000070422">
    <property type="component" value="Unassembled WGS sequence"/>
</dbReference>
<dbReference type="PATRIC" id="fig|87541.4.peg.21"/>
<comment type="caution">
    <text evidence="3">The sequence shown here is derived from an EMBL/GenBank/DDBJ whole genome shotgun (WGS) entry which is preliminary data.</text>
</comment>
<evidence type="ECO:0000256" key="1">
    <source>
        <dbReference type="SAM" id="MobiDB-lite"/>
    </source>
</evidence>
<dbReference type="AlphaFoldDB" id="A0A133Y5P6"/>
<name>A0A133Y5P6_9LACT</name>
<evidence type="ECO:0000256" key="2">
    <source>
        <dbReference type="SAM" id="Phobius"/>
    </source>
</evidence>
<protein>
    <submittedName>
        <fullName evidence="3">LPXTG-motif protein cell wall anchor domain protein</fullName>
    </submittedName>
</protein>
<gene>
    <name evidence="3" type="ORF">HMPREF3187_00020</name>
</gene>
<dbReference type="EMBL" id="LSCQ01000001">
    <property type="protein sequence ID" value="KXB38534.1"/>
    <property type="molecule type" value="Genomic_DNA"/>
</dbReference>
<accession>A0A133Y5P6</accession>
<feature type="transmembrane region" description="Helical" evidence="2">
    <location>
        <begin position="80"/>
        <end position="98"/>
    </location>
</feature>
<sequence length="102" mass="10917">MKGLKDALQAESNVAPLVPSYQKETGAAPLTPSFKKTAKKFEGQKPSASHKMTKTEKRSSEATQGQRVGAQLLKTGVQTVSLLGLAASLFSVGTFSFFKKKK</sequence>
<feature type="region of interest" description="Disordered" evidence="1">
    <location>
        <begin position="39"/>
        <end position="66"/>
    </location>
</feature>
<organism evidence="3 4">
    <name type="scientific">Aerococcus christensenii</name>
    <dbReference type="NCBI Taxonomy" id="87541"/>
    <lineage>
        <taxon>Bacteria</taxon>
        <taxon>Bacillati</taxon>
        <taxon>Bacillota</taxon>
        <taxon>Bacilli</taxon>
        <taxon>Lactobacillales</taxon>
        <taxon>Aerococcaceae</taxon>
        <taxon>Aerococcus</taxon>
    </lineage>
</organism>